<gene>
    <name evidence="2" type="ORF">WS90_33185</name>
</gene>
<keyword evidence="2" id="KW-0808">Transferase</keyword>
<name>A0A118KCR9_BURCE</name>
<organism evidence="2 3">
    <name type="scientific">Burkholderia cepacia</name>
    <name type="common">Pseudomonas cepacia</name>
    <dbReference type="NCBI Taxonomy" id="292"/>
    <lineage>
        <taxon>Bacteria</taxon>
        <taxon>Pseudomonadati</taxon>
        <taxon>Pseudomonadota</taxon>
        <taxon>Betaproteobacteria</taxon>
        <taxon>Burkholderiales</taxon>
        <taxon>Burkholderiaceae</taxon>
        <taxon>Burkholderia</taxon>
        <taxon>Burkholderia cepacia complex</taxon>
    </lineage>
</organism>
<feature type="domain" description="Glycosyl transferase family 1" evidence="1">
    <location>
        <begin position="219"/>
        <end position="355"/>
    </location>
</feature>
<accession>A0A118KCR9</accession>
<proteinExistence type="predicted"/>
<dbReference type="RefSeq" id="WP_059732776.1">
    <property type="nucleotide sequence ID" value="NZ_LOYH01000105.1"/>
</dbReference>
<comment type="caution">
    <text evidence="2">The sequence shown here is derived from an EMBL/GenBank/DDBJ whole genome shotgun (WGS) entry which is preliminary data.</text>
</comment>
<evidence type="ECO:0000313" key="3">
    <source>
        <dbReference type="Proteomes" id="UP000069001"/>
    </source>
</evidence>
<sequence>MRVLVINDFVRRGGAEEVYRMSVDVLRARNDVTVETFDEHALPAVENIRRARVWSRATARALVAQLDRFRPQRILVHNYHNLLSSAILPVLARYKRRSGCSLYLTAHDYHLVFYNPSLQIYSRGQTKPLSLDQLHSARRIVSVASPHGILHDVVKKLHWHTVNALFDPLGLFDEILCPSPFMRDLIGRFGRTRVTLLLNPIDSALVPRAPKPAQRARLDLAFVGRIEADKGLAQFLALMADSAGEAIESLTVYGDGSERGPLEERHADLVKAGRLRFAGRLDHAALFAELPTHDALVLPSIWVENAPLVIVEAAVLGLPVLVNDIGSLSTFGDEIGNKILYRNFPEDFSRAIDALRTHLADENRHYDWSRYSIDCYASSLYAALGIDEPVPRTRAC</sequence>
<dbReference type="Gene3D" id="3.40.50.2000">
    <property type="entry name" value="Glycogen Phosphorylase B"/>
    <property type="match status" value="2"/>
</dbReference>
<reference evidence="2 3" key="1">
    <citation type="submission" date="2015-11" db="EMBL/GenBank/DDBJ databases">
        <title>Expanding the genomic diversity of Burkholderia species for the development of highly accurate diagnostics.</title>
        <authorList>
            <person name="Sahl J."/>
            <person name="Keim P."/>
            <person name="Wagner D."/>
        </authorList>
    </citation>
    <scope>NUCLEOTIDE SEQUENCE [LARGE SCALE GENOMIC DNA]</scope>
    <source>
        <strain evidence="2 3">MSMB1302</strain>
    </source>
</reference>
<dbReference type="SUPFAM" id="SSF53756">
    <property type="entry name" value="UDP-Glycosyltransferase/glycogen phosphorylase"/>
    <property type="match status" value="1"/>
</dbReference>
<dbReference type="Pfam" id="PF00534">
    <property type="entry name" value="Glycos_transf_1"/>
    <property type="match status" value="1"/>
</dbReference>
<evidence type="ECO:0000313" key="2">
    <source>
        <dbReference type="EMBL" id="KVK73023.1"/>
    </source>
</evidence>
<dbReference type="InterPro" id="IPR050194">
    <property type="entry name" value="Glycosyltransferase_grp1"/>
</dbReference>
<dbReference type="EMBL" id="LOYH01000105">
    <property type="protein sequence ID" value="KVK73023.1"/>
    <property type="molecule type" value="Genomic_DNA"/>
</dbReference>
<dbReference type="Proteomes" id="UP000069001">
    <property type="component" value="Unassembled WGS sequence"/>
</dbReference>
<evidence type="ECO:0000259" key="1">
    <source>
        <dbReference type="Pfam" id="PF00534"/>
    </source>
</evidence>
<dbReference type="CDD" id="cd03801">
    <property type="entry name" value="GT4_PimA-like"/>
    <property type="match status" value="1"/>
</dbReference>
<protein>
    <submittedName>
        <fullName evidence="2">Glycosyl transferase</fullName>
    </submittedName>
</protein>
<dbReference type="PANTHER" id="PTHR45947:SF3">
    <property type="entry name" value="SULFOQUINOVOSYL TRANSFERASE SQD2"/>
    <property type="match status" value="1"/>
</dbReference>
<dbReference type="PANTHER" id="PTHR45947">
    <property type="entry name" value="SULFOQUINOVOSYL TRANSFERASE SQD2"/>
    <property type="match status" value="1"/>
</dbReference>
<dbReference type="InterPro" id="IPR001296">
    <property type="entry name" value="Glyco_trans_1"/>
</dbReference>
<dbReference type="AlphaFoldDB" id="A0A118KCR9"/>
<dbReference type="GO" id="GO:0016757">
    <property type="term" value="F:glycosyltransferase activity"/>
    <property type="evidence" value="ECO:0007669"/>
    <property type="project" value="InterPro"/>
</dbReference>